<dbReference type="PROSITE" id="PS51918">
    <property type="entry name" value="RADICAL_SAM"/>
    <property type="match status" value="2"/>
</dbReference>
<dbReference type="GO" id="GO:0051539">
    <property type="term" value="F:4 iron, 4 sulfur cluster binding"/>
    <property type="evidence" value="ECO:0007669"/>
    <property type="project" value="UniProtKB-KW"/>
</dbReference>
<dbReference type="InterPro" id="IPR019940">
    <property type="entry name" value="CofH_family"/>
</dbReference>
<dbReference type="HAMAP" id="MF_01611">
    <property type="entry name" value="FO_synth_sub1"/>
    <property type="match status" value="1"/>
</dbReference>
<evidence type="ECO:0000256" key="9">
    <source>
        <dbReference type="ARBA" id="ARBA00022485"/>
    </source>
</evidence>
<protein>
    <recommendedName>
        <fullName evidence="8">FO synthase</fullName>
        <ecNumber evidence="7">2.5.1.147</ecNumber>
        <ecNumber evidence="6">4.3.1.32</ecNumber>
    </recommendedName>
</protein>
<comment type="cofactor">
    <cofactor evidence="1">
        <name>[4Fe-4S] cluster</name>
        <dbReference type="ChEBI" id="CHEBI:49883"/>
    </cofactor>
</comment>
<dbReference type="GO" id="GO:0046872">
    <property type="term" value="F:metal ion binding"/>
    <property type="evidence" value="ECO:0007669"/>
    <property type="project" value="UniProtKB-KW"/>
</dbReference>
<dbReference type="InterPro" id="IPR007197">
    <property type="entry name" value="rSAM"/>
</dbReference>
<dbReference type="SFLD" id="SFLDG01389">
    <property type="entry name" value="menaquinone_synthsis_involved"/>
    <property type="match status" value="1"/>
</dbReference>
<dbReference type="InterPro" id="IPR019939">
    <property type="entry name" value="CofG_family"/>
</dbReference>
<evidence type="ECO:0000256" key="7">
    <source>
        <dbReference type="ARBA" id="ARBA00012289"/>
    </source>
</evidence>
<dbReference type="FunFam" id="3.20.20.70:FF:000134">
    <property type="entry name" value="7,8-didemethyl-8-hydroxy-5-deazariboflavin synthase"/>
    <property type="match status" value="1"/>
</dbReference>
<evidence type="ECO:0000256" key="12">
    <source>
        <dbReference type="ARBA" id="ARBA00022723"/>
    </source>
</evidence>
<dbReference type="EMBL" id="JACHMH010000001">
    <property type="protein sequence ID" value="MBB4675673.1"/>
    <property type="molecule type" value="Genomic_DNA"/>
</dbReference>
<dbReference type="AlphaFoldDB" id="A0A7W7C6Y7"/>
<dbReference type="NCBIfam" id="NF004884">
    <property type="entry name" value="PRK06245.1"/>
    <property type="match status" value="1"/>
</dbReference>
<feature type="domain" description="Radical SAM core" evidence="18">
    <location>
        <begin position="524"/>
        <end position="760"/>
    </location>
</feature>
<name>A0A7W7C6Y7_9PSEU</name>
<evidence type="ECO:0000256" key="15">
    <source>
        <dbReference type="ARBA" id="ARBA00023239"/>
    </source>
</evidence>
<evidence type="ECO:0000256" key="10">
    <source>
        <dbReference type="ARBA" id="ARBA00022679"/>
    </source>
</evidence>
<evidence type="ECO:0000313" key="20">
    <source>
        <dbReference type="Proteomes" id="UP000533598"/>
    </source>
</evidence>
<dbReference type="Pfam" id="PF19288">
    <property type="entry name" value="CofH_C"/>
    <property type="match status" value="1"/>
</dbReference>
<keyword evidence="11" id="KW-0949">S-adenosyl-L-methionine</keyword>
<comment type="similarity">
    <text evidence="4">In the C-terminal section; belongs to the radical SAM superfamily. CofH family.</text>
</comment>
<keyword evidence="10 19" id="KW-0808">Transferase</keyword>
<keyword evidence="13" id="KW-0408">Iron</keyword>
<dbReference type="PANTHER" id="PTHR43076">
    <property type="entry name" value="FO SYNTHASE (COFH)"/>
    <property type="match status" value="1"/>
</dbReference>
<dbReference type="UniPathway" id="UPA00072"/>
<evidence type="ECO:0000256" key="17">
    <source>
        <dbReference type="ARBA" id="ARBA00048974"/>
    </source>
</evidence>
<keyword evidence="20" id="KW-1185">Reference proteome</keyword>
<evidence type="ECO:0000256" key="13">
    <source>
        <dbReference type="ARBA" id="ARBA00023004"/>
    </source>
</evidence>
<dbReference type="PANTHER" id="PTHR43076:SF1">
    <property type="entry name" value="LIPOYL SYNTHASE 2"/>
    <property type="match status" value="1"/>
</dbReference>
<evidence type="ECO:0000256" key="8">
    <source>
        <dbReference type="ARBA" id="ARBA00022220"/>
    </source>
</evidence>
<dbReference type="Pfam" id="PF04055">
    <property type="entry name" value="Radical_SAM"/>
    <property type="match status" value="2"/>
</dbReference>
<keyword evidence="15" id="KW-0456">Lyase</keyword>
<dbReference type="NCBIfam" id="TIGR00423">
    <property type="entry name" value="CofH family radical SAM protein"/>
    <property type="match status" value="1"/>
</dbReference>
<comment type="catalytic activity">
    <reaction evidence="16">
        <text>5-amino-6-(D-ribitylamino)uracil + L-tyrosine + S-adenosyl-L-methionine = 5-amino-5-(4-hydroxybenzyl)-6-(D-ribitylimino)-5,6-dihydrouracil + 2-iminoacetate + 5'-deoxyadenosine + L-methionine + H(+)</text>
        <dbReference type="Rhea" id="RHEA:55200"/>
        <dbReference type="ChEBI" id="CHEBI:15378"/>
        <dbReference type="ChEBI" id="CHEBI:15934"/>
        <dbReference type="ChEBI" id="CHEBI:17319"/>
        <dbReference type="ChEBI" id="CHEBI:57844"/>
        <dbReference type="ChEBI" id="CHEBI:58315"/>
        <dbReference type="ChEBI" id="CHEBI:59789"/>
        <dbReference type="ChEBI" id="CHEBI:77846"/>
        <dbReference type="ChEBI" id="CHEBI:85936"/>
        <dbReference type="EC" id="2.5.1.147"/>
    </reaction>
</comment>
<dbReference type="SFLD" id="SFLDG01064">
    <property type="entry name" value="F420__menaquinone_cofactor_bio"/>
    <property type="match status" value="2"/>
</dbReference>
<evidence type="ECO:0000256" key="1">
    <source>
        <dbReference type="ARBA" id="ARBA00001966"/>
    </source>
</evidence>
<dbReference type="SFLD" id="SFLDG01388">
    <property type="entry name" value="7_8-didemethyl-8-hydroxy-5-dea"/>
    <property type="match status" value="2"/>
</dbReference>
<evidence type="ECO:0000256" key="11">
    <source>
        <dbReference type="ARBA" id="ARBA00022691"/>
    </source>
</evidence>
<evidence type="ECO:0000256" key="16">
    <source>
        <dbReference type="ARBA" id="ARBA00048468"/>
    </source>
</evidence>
<dbReference type="InterPro" id="IPR020050">
    <property type="entry name" value="FO_synthase_su2"/>
</dbReference>
<dbReference type="SFLD" id="SFLDF00294">
    <property type="entry name" value="7_8-didemethyl-8-hydroxy-5-dea"/>
    <property type="match status" value="1"/>
</dbReference>
<keyword evidence="14" id="KW-0411">Iron-sulfur</keyword>
<dbReference type="InterPro" id="IPR006638">
    <property type="entry name" value="Elp3/MiaA/NifB-like_rSAM"/>
</dbReference>
<reference evidence="19 20" key="1">
    <citation type="submission" date="2020-08" db="EMBL/GenBank/DDBJ databases">
        <title>Sequencing the genomes of 1000 actinobacteria strains.</title>
        <authorList>
            <person name="Klenk H.-P."/>
        </authorList>
    </citation>
    <scope>NUCLEOTIDE SEQUENCE [LARGE SCALE GENOMIC DNA]</scope>
    <source>
        <strain evidence="19 20">DSM 44230</strain>
    </source>
</reference>
<evidence type="ECO:0000256" key="5">
    <source>
        <dbReference type="ARBA" id="ARBA00010826"/>
    </source>
</evidence>
<dbReference type="Proteomes" id="UP000533598">
    <property type="component" value="Unassembled WGS sequence"/>
</dbReference>
<dbReference type="SFLD" id="SFLDS00029">
    <property type="entry name" value="Radical_SAM"/>
    <property type="match status" value="2"/>
</dbReference>
<dbReference type="SFLD" id="SFLDF00343">
    <property type="entry name" value="aminofutalosine_synthase_(mqnE"/>
    <property type="match status" value="1"/>
</dbReference>
<feature type="domain" description="Radical SAM core" evidence="18">
    <location>
        <begin position="66"/>
        <end position="312"/>
    </location>
</feature>
<dbReference type="HAMAP" id="MF_01612">
    <property type="entry name" value="FO_synth_sub2"/>
    <property type="match status" value="1"/>
</dbReference>
<dbReference type="SFLD" id="SFLDF00293">
    <property type="entry name" value="((2_3_4_5-tetrahydroxypentyl)a"/>
    <property type="match status" value="1"/>
</dbReference>
<dbReference type="EC" id="2.5.1.147" evidence="7"/>
<dbReference type="NCBIfam" id="TIGR03551">
    <property type="entry name" value="F420_cofH"/>
    <property type="match status" value="1"/>
</dbReference>
<comment type="caution">
    <text evidence="19">The sequence shown here is derived from an EMBL/GenBank/DDBJ whole genome shotgun (WGS) entry which is preliminary data.</text>
</comment>
<dbReference type="Gene3D" id="3.20.20.70">
    <property type="entry name" value="Aldolase class I"/>
    <property type="match status" value="2"/>
</dbReference>
<keyword evidence="12" id="KW-0479">Metal-binding</keyword>
<proteinExistence type="inferred from homology"/>
<dbReference type="NCBIfam" id="NF006687">
    <property type="entry name" value="PRK09234.1"/>
    <property type="match status" value="1"/>
</dbReference>
<comment type="similarity">
    <text evidence="5">In the N-terminal section; belongs to the radical SAM superfamily. CofG family.</text>
</comment>
<dbReference type="InterPro" id="IPR034405">
    <property type="entry name" value="F420"/>
</dbReference>
<evidence type="ECO:0000256" key="14">
    <source>
        <dbReference type="ARBA" id="ARBA00023014"/>
    </source>
</evidence>
<organism evidence="19 20">
    <name type="scientific">Crossiella cryophila</name>
    <dbReference type="NCBI Taxonomy" id="43355"/>
    <lineage>
        <taxon>Bacteria</taxon>
        <taxon>Bacillati</taxon>
        <taxon>Actinomycetota</taxon>
        <taxon>Actinomycetes</taxon>
        <taxon>Pseudonocardiales</taxon>
        <taxon>Pseudonocardiaceae</taxon>
        <taxon>Crossiella</taxon>
    </lineage>
</organism>
<keyword evidence="9" id="KW-0004">4Fe-4S</keyword>
<evidence type="ECO:0000313" key="19">
    <source>
        <dbReference type="EMBL" id="MBB4675673.1"/>
    </source>
</evidence>
<dbReference type="CDD" id="cd01335">
    <property type="entry name" value="Radical_SAM"/>
    <property type="match status" value="2"/>
</dbReference>
<evidence type="ECO:0000256" key="6">
    <source>
        <dbReference type="ARBA" id="ARBA00012126"/>
    </source>
</evidence>
<dbReference type="EC" id="4.3.1.32" evidence="6"/>
<evidence type="ECO:0000256" key="4">
    <source>
        <dbReference type="ARBA" id="ARBA00010051"/>
    </source>
</evidence>
<evidence type="ECO:0000256" key="3">
    <source>
        <dbReference type="ARBA" id="ARBA00004712"/>
    </source>
</evidence>
<evidence type="ECO:0000256" key="2">
    <source>
        <dbReference type="ARBA" id="ARBA00003692"/>
    </source>
</evidence>
<dbReference type="SMART" id="SM00729">
    <property type="entry name" value="Elp3"/>
    <property type="match status" value="2"/>
</dbReference>
<evidence type="ECO:0000259" key="18">
    <source>
        <dbReference type="PROSITE" id="PS51918"/>
    </source>
</evidence>
<sequence length="833" mass="90639">MTAEDQRPSPSAIRRALRRARDGVSLDAAEAAVLLAARDEEFEQLLAAAAMVRDAHLRAEGREGLVTYSRKVFIPLTRLCRDRCHYCTFVTVPHRVPGAYLEREEVLEIARQGAAMGCKEALFTLGDRPEERWPQAKEWLDERGYSSTVDYVRACAIAVLEETGLLPHLNPGVLSWEELQRLKPVAPSMGMMLETTATRLWSEPGGPHYGSPDKEPAVRLRSITDAGRVGVPFTTGILIGIGENLTERAESLLAIRQIARQYGHIQEIIVQNFLAKPGTAMMHAPDADLRELAATVAVARLLMPSGVSVQAPPNLVGNEHLLMLRAGIDDWGGVSPLTADHVNPEKPWPQIESLAATTAEAGFTLVERLTAYPKFVRQGQPWFDVRVLPHITALAQPGGLADMAAPVVGHEWQEPDGGLAGTGRVDLHTSIDTEGRTEDRRSDFDSVYGDWDELRSQAGGAVTPERLDADVRAGLRLAESDPAALLEEGNAAAALALFTADGPALETMTRLADELRAEVIGADVTYVVNRNINFSNVCYVGCRFCAFAQRERDADAFRLSPEQVADRAEEAWNEGATEICMQGGIDPEIPVTGYADLVRAIKARVPGMHVHAFSPMEIVSGATKAGVSIAEWLTELRDAGLDTIPGTAAEILDDEVRWVLTKGKLPTATWLEVVGTAHKLGIRSSSTMMYGHVDHPGHWLGHLRTLARLQDETGGFTEFVPLPFVHRNAPIYLAGVARPGPTRRDNRAVHAMARLALHGRIRNIQCSWVKLGDEGTADVLTGGANDLGGTLMEETISRMAGSEHGSARTVQQLHSIAAAVHRPARQRTTTYAQ</sequence>
<dbReference type="SUPFAM" id="SSF102114">
    <property type="entry name" value="Radical SAM enzymes"/>
    <property type="match status" value="2"/>
</dbReference>
<dbReference type="RefSeq" id="WP_312986829.1">
    <property type="nucleotide sequence ID" value="NZ_BAAAUI010000031.1"/>
</dbReference>
<comment type="pathway">
    <text evidence="3">Cofactor biosynthesis; coenzyme F0 biosynthesis.</text>
</comment>
<comment type="function">
    <text evidence="2">Catalyzes the radical-mediated synthesis of 7,8-didemethyl-8-hydroxy-5-deazariboflavin (FO) from 5-amino-6-(D-ribitylamino)uracil and L-tyrosine.</text>
</comment>
<dbReference type="NCBIfam" id="TIGR03550">
    <property type="entry name" value="F420_cofG"/>
    <property type="match status" value="1"/>
</dbReference>
<comment type="catalytic activity">
    <reaction evidence="17">
        <text>5-amino-5-(4-hydroxybenzyl)-6-(D-ribitylimino)-5,6-dihydrouracil + S-adenosyl-L-methionine = 7,8-didemethyl-8-hydroxy-5-deazariboflavin + 5'-deoxyadenosine + L-methionine + NH4(+) + H(+)</text>
        <dbReference type="Rhea" id="RHEA:55204"/>
        <dbReference type="ChEBI" id="CHEBI:15378"/>
        <dbReference type="ChEBI" id="CHEBI:17319"/>
        <dbReference type="ChEBI" id="CHEBI:28938"/>
        <dbReference type="ChEBI" id="CHEBI:57844"/>
        <dbReference type="ChEBI" id="CHEBI:59789"/>
        <dbReference type="ChEBI" id="CHEBI:59904"/>
        <dbReference type="ChEBI" id="CHEBI:85936"/>
        <dbReference type="EC" id="4.3.1.32"/>
    </reaction>
</comment>
<dbReference type="InterPro" id="IPR058240">
    <property type="entry name" value="rSAM_sf"/>
</dbReference>
<accession>A0A7W7C6Y7</accession>
<dbReference type="InterPro" id="IPR045567">
    <property type="entry name" value="CofH/MnqC-like_C"/>
</dbReference>
<dbReference type="GO" id="GO:0141093">
    <property type="term" value="F:5-amino-6-(D-ribitylamino)uracil--L-tyrosine 4-hydroxyphenyl transferase activity"/>
    <property type="evidence" value="ECO:0007669"/>
    <property type="project" value="UniProtKB-EC"/>
</dbReference>
<dbReference type="InterPro" id="IPR013785">
    <property type="entry name" value="Aldolase_TIM"/>
</dbReference>
<dbReference type="GO" id="GO:0044689">
    <property type="term" value="F:7,8-didemethyl-8-hydroxy-5-deazariboflavin synthase activity"/>
    <property type="evidence" value="ECO:0007669"/>
    <property type="project" value="UniProtKB-EC"/>
</dbReference>
<gene>
    <name evidence="19" type="ORF">HNR67_001791</name>
</gene>